<comment type="caution">
    <text evidence="5">The sequence shown here is derived from an EMBL/GenBank/DDBJ whole genome shotgun (WGS) entry which is preliminary data.</text>
</comment>
<keyword evidence="6" id="KW-1185">Reference proteome</keyword>
<dbReference type="PANTHER" id="PTHR44119">
    <property type="entry name" value="MAGNESIUM-CHELATASE SUBUNIT CHLH, CHLOROPLASTIC"/>
    <property type="match status" value="1"/>
</dbReference>
<keyword evidence="2" id="KW-0812">Transmembrane</keyword>
<accession>A0ABX1GJ52</accession>
<evidence type="ECO:0000256" key="3">
    <source>
        <dbReference type="SAM" id="SignalP"/>
    </source>
</evidence>
<feature type="domain" description="CobN/magnesium chelatase" evidence="4">
    <location>
        <begin position="166"/>
        <end position="508"/>
    </location>
</feature>
<dbReference type="InterPro" id="IPR003672">
    <property type="entry name" value="CobN/Mg_chltase"/>
</dbReference>
<protein>
    <submittedName>
        <fullName evidence="5">Cobaltochelatase subunit CobN</fullName>
    </submittedName>
</protein>
<evidence type="ECO:0000313" key="6">
    <source>
        <dbReference type="Proteomes" id="UP000765845"/>
    </source>
</evidence>
<dbReference type="CDD" id="cd10150">
    <property type="entry name" value="CobN_like"/>
    <property type="match status" value="1"/>
</dbReference>
<evidence type="ECO:0000313" key="5">
    <source>
        <dbReference type="EMBL" id="NKI18503.1"/>
    </source>
</evidence>
<feature type="chain" id="PRO_5047544143" evidence="3">
    <location>
        <begin position="26"/>
        <end position="1453"/>
    </location>
</feature>
<keyword evidence="2" id="KW-1133">Transmembrane helix</keyword>
<keyword evidence="1" id="KW-0175">Coiled coil</keyword>
<proteinExistence type="predicted"/>
<feature type="coiled-coil region" evidence="1">
    <location>
        <begin position="751"/>
        <end position="778"/>
    </location>
</feature>
<evidence type="ECO:0000259" key="4">
    <source>
        <dbReference type="Pfam" id="PF02514"/>
    </source>
</evidence>
<evidence type="ECO:0000256" key="1">
    <source>
        <dbReference type="SAM" id="Coils"/>
    </source>
</evidence>
<dbReference type="RefSeq" id="WP_168451039.1">
    <property type="nucleotide sequence ID" value="NZ_JAAWWK010000005.1"/>
</dbReference>
<organism evidence="5 6">
    <name type="scientific">Spongiibacter thalassae</name>
    <dbReference type="NCBI Taxonomy" id="2721624"/>
    <lineage>
        <taxon>Bacteria</taxon>
        <taxon>Pseudomonadati</taxon>
        <taxon>Pseudomonadota</taxon>
        <taxon>Gammaproteobacteria</taxon>
        <taxon>Cellvibrionales</taxon>
        <taxon>Spongiibacteraceae</taxon>
        <taxon>Spongiibacter</taxon>
    </lineage>
</organism>
<dbReference type="Pfam" id="PF02514">
    <property type="entry name" value="CobN-Mg_chel"/>
    <property type="match status" value="3"/>
</dbReference>
<feature type="transmembrane region" description="Helical" evidence="2">
    <location>
        <begin position="1430"/>
        <end position="1447"/>
    </location>
</feature>
<keyword evidence="3" id="KW-0732">Signal</keyword>
<dbReference type="EMBL" id="JAAWWK010000005">
    <property type="protein sequence ID" value="NKI18503.1"/>
    <property type="molecule type" value="Genomic_DNA"/>
</dbReference>
<dbReference type="Proteomes" id="UP000765845">
    <property type="component" value="Unassembled WGS sequence"/>
</dbReference>
<evidence type="ECO:0000256" key="2">
    <source>
        <dbReference type="SAM" id="Phobius"/>
    </source>
</evidence>
<name>A0ABX1GJ52_9GAMM</name>
<feature type="signal peptide" evidence="3">
    <location>
        <begin position="1"/>
        <end position="25"/>
    </location>
</feature>
<sequence length="1453" mass="158686">MPNYFNFPRLVFSLLLTLVMTPAMAAEVLVLVSDRSTPVVVAAAHRHLATHPDHSVVVRSVSQLNELGEEALHTLAAQSNAVLMLGVFGDVVERLHSLNWPASQHRYVLHSDRRLLALHRDRHGAIFSKGIPESVVGDREAVGDPQHLRDKQQSFASFRDWLQARAYWVNRSVANTQALLALAASAGAEQAPVQDVAPLRFALHQPSAEPRWLTAEQLPEVLARKATAWIVDHDSGDLAGEWQLHRELCRELAVQCVSVLAAWGQASVEAIATIQQLVSGHLQGVATGVLALQDFVIGGGEGRAPVTDLLAAINVPVLKGVRLGEWSGADYRLSPEGIPRQSVHYRVAMPELQGVSQPVVLALADDARIDSVTGARVANSVPQTAEVARQARRLRGWLNLSQKANGQKRLAIVYYNHPPGRHNIGADNLNVPESLLEILRGLKAAGYDTGTLPKDADALLDILQARGVNLPEDAAALARMSGEVATMSAEGYGSWFATLPAAVQAEMRNGPLAALDVRLRAAVAEAQKLDSNTLRQSRLDMLQDNLHNAVRDLHHALDGLRHPGRERALALLEQLEVSYQRAIDQARAGAEPDWSDSEPRLRALLAMGIEGIRGWGEVPGKVMVWEKQLLIPGVQFGKIFVGPQPPRGWEINEELLHANLSFPPPHQYLAFYHHIQHTVKADAVIHLGRHSTYEFLPRRSLGLSADDYPSIVAGDLPGLYPYIVDGVGEGIQAKRRGLAVMIDHLTPPLAITELYDELLELRQLIESAEAATDDATRDRAIVRLRRVIDEAGLREELIASMDEELQVRGVGFDDIDEDFLLHEVGHYLTKLQESFMPLGLHVFGRDWSDTAVDTMLASMRDGDAGQSDSERWREDLRRSPAAEMAALLNGLNGGFVAPGKGNDPIRTPEALPTGRNFYALDGSLLPTRTGYDIGQQLAARVLSGEDTNIEGHQPGERNKQGVILWASDAVRDEGAMIAFGLKLLGVRPVWNSRGIIKGLERLPLGKSQPRRLDVLFTTSGLFRDLYGEHLVLLERASLMALAASRDTIVAQYPALALALRGALAPLGDEYDAGQEPLEHNLVATNWVNEARAMLRAQPEQDGAALGRQASLRVFGIAPGAYGAGVNRLAERSSAWQERRELADVFIQRMGHVYGSDLAGESAQNLFRQQLAGVSQTYLGRASNLYGLIDNNDAFDYLGGLNLAVEAVTGSQPGSAVINHADNRKLRIESLSEALLGELRGRFLNPQWIKPLMDEGYAGARTMGSEFVEYLWGWQVTSPEIVNDRVWEEVKAVYIDDRLDLGVDTFLAEGHRRHVQSNILAIMLVAIDKGFWNADATARQQLAEQFATNIIERGLPGSGHTHPDHPMYDLVKSLVTPEQAAALEQVLARSRIAAPSPASSPSRIRQLEINDAPAQDATDGESTASAGEPSWLPLLFGLALVIAAAGVWRGRRGG</sequence>
<feature type="domain" description="CobN/magnesium chelatase" evidence="4">
    <location>
        <begin position="613"/>
        <end position="863"/>
    </location>
</feature>
<feature type="domain" description="CobN/magnesium chelatase" evidence="4">
    <location>
        <begin position="870"/>
        <end position="1335"/>
    </location>
</feature>
<keyword evidence="2" id="KW-0472">Membrane</keyword>
<gene>
    <name evidence="5" type="ORF">HCU74_13890</name>
</gene>
<reference evidence="5 6" key="1">
    <citation type="submission" date="2020-04" db="EMBL/GenBank/DDBJ databases">
        <authorList>
            <person name="Yoon J."/>
        </authorList>
    </citation>
    <scope>NUCLEOTIDE SEQUENCE [LARGE SCALE GENOMIC DNA]</scope>
    <source>
        <strain evidence="5 6">KMU-166</strain>
    </source>
</reference>
<dbReference type="PANTHER" id="PTHR44119:SF4">
    <property type="entry name" value="AEROBIC COBALTOCHELATASE SUBUNIT COBN"/>
    <property type="match status" value="1"/>
</dbReference>